<organism evidence="9 10">
    <name type="scientific">Microbacterium imperiale</name>
    <dbReference type="NCBI Taxonomy" id="33884"/>
    <lineage>
        <taxon>Bacteria</taxon>
        <taxon>Bacillati</taxon>
        <taxon>Actinomycetota</taxon>
        <taxon>Actinomycetes</taxon>
        <taxon>Micrococcales</taxon>
        <taxon>Microbacteriaceae</taxon>
        <taxon>Microbacterium</taxon>
    </lineage>
</organism>
<evidence type="ECO:0000256" key="4">
    <source>
        <dbReference type="ARBA" id="ARBA00022692"/>
    </source>
</evidence>
<evidence type="ECO:0000256" key="6">
    <source>
        <dbReference type="ARBA" id="ARBA00023065"/>
    </source>
</evidence>
<dbReference type="InterPro" id="IPR003445">
    <property type="entry name" value="Cat_transpt"/>
</dbReference>
<keyword evidence="2" id="KW-0813">Transport</keyword>
<feature type="transmembrane region" description="Helical" evidence="8">
    <location>
        <begin position="423"/>
        <end position="447"/>
    </location>
</feature>
<feature type="transmembrane region" description="Helical" evidence="8">
    <location>
        <begin position="146"/>
        <end position="170"/>
    </location>
</feature>
<dbReference type="EMBL" id="BSEO01000014">
    <property type="protein sequence ID" value="GLJ80595.1"/>
    <property type="molecule type" value="Genomic_DNA"/>
</dbReference>
<evidence type="ECO:0000256" key="8">
    <source>
        <dbReference type="SAM" id="Phobius"/>
    </source>
</evidence>
<proteinExistence type="predicted"/>
<dbReference type="Pfam" id="PF02386">
    <property type="entry name" value="TrkH"/>
    <property type="match status" value="1"/>
</dbReference>
<evidence type="ECO:0000256" key="3">
    <source>
        <dbReference type="ARBA" id="ARBA00022475"/>
    </source>
</evidence>
<comment type="subcellular location">
    <subcellularLocation>
        <location evidence="1">Cell membrane</location>
        <topology evidence="1">Multi-pass membrane protein</topology>
    </subcellularLocation>
</comment>
<name>A0A9W6M3Y4_9MICO</name>
<feature type="transmembrane region" description="Helical" evidence="8">
    <location>
        <begin position="64"/>
        <end position="83"/>
    </location>
</feature>
<protein>
    <submittedName>
        <fullName evidence="9">Potassium transporter Trk</fullName>
    </submittedName>
</protein>
<evidence type="ECO:0000256" key="1">
    <source>
        <dbReference type="ARBA" id="ARBA00004651"/>
    </source>
</evidence>
<feature type="transmembrane region" description="Helical" evidence="8">
    <location>
        <begin position="34"/>
        <end position="52"/>
    </location>
</feature>
<gene>
    <name evidence="9" type="ORF">GCM10017586_22780</name>
</gene>
<reference evidence="9" key="1">
    <citation type="journal article" date="2014" name="Int. J. Syst. Evol. Microbiol.">
        <title>Complete genome sequence of Corynebacterium casei LMG S-19264T (=DSM 44701T), isolated from a smear-ripened cheese.</title>
        <authorList>
            <consortium name="US DOE Joint Genome Institute (JGI-PGF)"/>
            <person name="Walter F."/>
            <person name="Albersmeier A."/>
            <person name="Kalinowski J."/>
            <person name="Ruckert C."/>
        </authorList>
    </citation>
    <scope>NUCLEOTIDE SEQUENCE</scope>
    <source>
        <strain evidence="9">VKM Ac-1447</strain>
    </source>
</reference>
<evidence type="ECO:0000256" key="7">
    <source>
        <dbReference type="ARBA" id="ARBA00023136"/>
    </source>
</evidence>
<dbReference type="GO" id="GO:0005886">
    <property type="term" value="C:plasma membrane"/>
    <property type="evidence" value="ECO:0007669"/>
    <property type="project" value="UniProtKB-SubCell"/>
</dbReference>
<keyword evidence="4 8" id="KW-0812">Transmembrane</keyword>
<comment type="caution">
    <text evidence="9">The sequence shown here is derived from an EMBL/GenBank/DDBJ whole genome shotgun (WGS) entry which is preliminary data.</text>
</comment>
<evidence type="ECO:0000256" key="5">
    <source>
        <dbReference type="ARBA" id="ARBA00022989"/>
    </source>
</evidence>
<feature type="transmembrane region" description="Helical" evidence="8">
    <location>
        <begin position="182"/>
        <end position="205"/>
    </location>
</feature>
<evidence type="ECO:0000313" key="10">
    <source>
        <dbReference type="Proteomes" id="UP001142317"/>
    </source>
</evidence>
<feature type="transmembrane region" description="Helical" evidence="8">
    <location>
        <begin position="244"/>
        <end position="267"/>
    </location>
</feature>
<dbReference type="PANTHER" id="PTHR32024">
    <property type="entry name" value="TRK SYSTEM POTASSIUM UPTAKE PROTEIN TRKG-RELATED"/>
    <property type="match status" value="1"/>
</dbReference>
<dbReference type="RefSeq" id="WP_210006814.1">
    <property type="nucleotide sequence ID" value="NZ_BSEO01000014.1"/>
</dbReference>
<accession>A0A9W6M3Y4</accession>
<dbReference type="GO" id="GO:0008324">
    <property type="term" value="F:monoatomic cation transmembrane transporter activity"/>
    <property type="evidence" value="ECO:0007669"/>
    <property type="project" value="InterPro"/>
</dbReference>
<dbReference type="PANTHER" id="PTHR32024:SF1">
    <property type="entry name" value="KTR SYSTEM POTASSIUM UPTAKE PROTEIN B"/>
    <property type="match status" value="1"/>
</dbReference>
<keyword evidence="5 8" id="KW-1133">Transmembrane helix</keyword>
<keyword evidence="6" id="KW-0406">Ion transport</keyword>
<sequence length="464" mass="47886">MTGTGAVAINPATRVLRRGAGWVGDLTRRSPARAAIAIFVVAGLGFTLLLRLPAAAADGRATPWADAVFTAVSAITVTGLTSVDTAEHWSAYGKVVILLAIQTGGLGIVTVALLLARAVTRRLGLGSRLFAQQAIGAPQLGEVKDLLRIVVVTTFVIEGAIAIALAPSFITAEGWARGAWSSVFYAVSAFNNAGFSVHAGGVAAFGHHPGILIPLTVAVLIGSLGFPVYLNLLHARWTRKRWTLHTKLTLITTGILFVVGAAGWAVTEWGNRATIGDLPVAERVGNALFASAMMRSGGFAMIDPADSTSTTLLLTDALMFVGGGSVSTAGGIKVTTLAVLFLAIVAEARGVPHVTAAGRTIATGVLRVAISVTFLGATLVLGGAGLITLVSDAPLDRILFEVISAFATCGLSVGLSAELGPFGMYVLSALMLVGRVGPIALATSLSVRRRNIRFQLPEERPIVG</sequence>
<dbReference type="Proteomes" id="UP001142317">
    <property type="component" value="Unassembled WGS sequence"/>
</dbReference>
<keyword evidence="10" id="KW-1185">Reference proteome</keyword>
<keyword evidence="3" id="KW-1003">Cell membrane</keyword>
<reference evidence="9" key="2">
    <citation type="submission" date="2023-01" db="EMBL/GenBank/DDBJ databases">
        <authorList>
            <person name="Sun Q."/>
            <person name="Evtushenko L."/>
        </authorList>
    </citation>
    <scope>NUCLEOTIDE SEQUENCE</scope>
    <source>
        <strain evidence="9">VKM Ac-1447</strain>
    </source>
</reference>
<evidence type="ECO:0000313" key="9">
    <source>
        <dbReference type="EMBL" id="GLJ80595.1"/>
    </source>
</evidence>
<feature type="transmembrane region" description="Helical" evidence="8">
    <location>
        <begin position="365"/>
        <end position="391"/>
    </location>
</feature>
<feature type="transmembrane region" description="Helical" evidence="8">
    <location>
        <begin position="211"/>
        <end position="232"/>
    </location>
</feature>
<feature type="transmembrane region" description="Helical" evidence="8">
    <location>
        <begin position="95"/>
        <end position="119"/>
    </location>
</feature>
<evidence type="ECO:0000256" key="2">
    <source>
        <dbReference type="ARBA" id="ARBA00022448"/>
    </source>
</evidence>
<keyword evidence="7 8" id="KW-0472">Membrane</keyword>
<dbReference type="GO" id="GO:0030001">
    <property type="term" value="P:metal ion transport"/>
    <property type="evidence" value="ECO:0007669"/>
    <property type="project" value="UniProtKB-ARBA"/>
</dbReference>
<dbReference type="AlphaFoldDB" id="A0A9W6M3Y4"/>
<feature type="transmembrane region" description="Helical" evidence="8">
    <location>
        <begin position="317"/>
        <end position="345"/>
    </location>
</feature>